<protein>
    <submittedName>
        <fullName evidence="1">Uncharacterized protein</fullName>
    </submittedName>
</protein>
<organism evidence="1 2">
    <name type="scientific">Mesorhizobium muleiense</name>
    <dbReference type="NCBI Taxonomy" id="1004279"/>
    <lineage>
        <taxon>Bacteria</taxon>
        <taxon>Pseudomonadati</taxon>
        <taxon>Pseudomonadota</taxon>
        <taxon>Alphaproteobacteria</taxon>
        <taxon>Hyphomicrobiales</taxon>
        <taxon>Phyllobacteriaceae</taxon>
        <taxon>Mesorhizobium</taxon>
    </lineage>
</organism>
<evidence type="ECO:0000313" key="2">
    <source>
        <dbReference type="Proteomes" id="UP000198894"/>
    </source>
</evidence>
<gene>
    <name evidence="1" type="ORF">SAMN05428953_101356</name>
</gene>
<reference evidence="2" key="1">
    <citation type="submission" date="2016-10" db="EMBL/GenBank/DDBJ databases">
        <authorList>
            <person name="Varghese N."/>
            <person name="Submissions S."/>
        </authorList>
    </citation>
    <scope>NUCLEOTIDE SEQUENCE [LARGE SCALE GENOMIC DNA]</scope>
    <source>
        <strain evidence="2">CGMCC 1.11022</strain>
    </source>
</reference>
<sequence>MSNYYTAPTNVMPGYSRNLREERGHIPDWPAGTIFLRNAKQNGGLIGKPFVISYSLRQGGSSEVRHPLLPNPLPRQRHWRTHNELVTDSMKFGLLKAVELRSHSCTAGRCIETDGRHHTYRDNVESRAHAASSL</sequence>
<keyword evidence="2" id="KW-1185">Reference proteome</keyword>
<dbReference type="AlphaFoldDB" id="A0A1G8IEZ6"/>
<proteinExistence type="predicted"/>
<dbReference type="EMBL" id="FNEE01000001">
    <property type="protein sequence ID" value="SDI17484.1"/>
    <property type="molecule type" value="Genomic_DNA"/>
</dbReference>
<name>A0A1G8IEZ6_9HYPH</name>
<accession>A0A1G8IEZ6</accession>
<dbReference type="Proteomes" id="UP000198894">
    <property type="component" value="Unassembled WGS sequence"/>
</dbReference>
<evidence type="ECO:0000313" key="1">
    <source>
        <dbReference type="EMBL" id="SDI17484.1"/>
    </source>
</evidence>